<organism evidence="2 3">
    <name type="scientific">Labilibaculum filiforme</name>
    <dbReference type="NCBI Taxonomy" id="1940526"/>
    <lineage>
        <taxon>Bacteria</taxon>
        <taxon>Pseudomonadati</taxon>
        <taxon>Bacteroidota</taxon>
        <taxon>Bacteroidia</taxon>
        <taxon>Marinilabiliales</taxon>
        <taxon>Marinifilaceae</taxon>
        <taxon>Labilibaculum</taxon>
    </lineage>
</organism>
<keyword evidence="3" id="KW-1185">Reference proteome</keyword>
<dbReference type="InterPro" id="IPR029044">
    <property type="entry name" value="Nucleotide-diphossugar_trans"/>
</dbReference>
<gene>
    <name evidence="2" type="ORF">BZG02_20050</name>
</gene>
<dbReference type="OrthoDB" id="1114838at2"/>
<dbReference type="PANTHER" id="PTHR43685">
    <property type="entry name" value="GLYCOSYLTRANSFERASE"/>
    <property type="match status" value="1"/>
</dbReference>
<dbReference type="Pfam" id="PF00535">
    <property type="entry name" value="Glycos_transf_2"/>
    <property type="match status" value="2"/>
</dbReference>
<dbReference type="Gene3D" id="3.90.550.10">
    <property type="entry name" value="Spore Coat Polysaccharide Biosynthesis Protein SpsA, Chain A"/>
    <property type="match status" value="3"/>
</dbReference>
<accession>A0A2N3HQF5</accession>
<dbReference type="SUPFAM" id="SSF53448">
    <property type="entry name" value="Nucleotide-diphospho-sugar transferases"/>
    <property type="match status" value="3"/>
</dbReference>
<name>A0A2N3HQF5_9BACT</name>
<sequence>MTTSVINQKIVIGIYIDALSNVKDLFKTLFFISDNTSLEYEIILLIDSIKPELKREIRNTFDFKIKTGINLHGRTSLFNCLLDIAADYYLFVDCGMLVGSKALDQLVELMEKNRDIGIIGPSTNNSWSQQSLYKDAQPESVNWLERVEEIKQVNSLNFQELDSLLESFLFIRKNAIEIVGYADEKYADGYYWEVDYCVRIKKAGFKLIWAKGIYVHRLFAGDDNNRNKTSVANSNYFKEKFCVKFKLDSNPPNCDCCKGFLCESFVVDIKNNLKISERTESVKFPLVSCIMPTKNRAHFILQSINYFHAQDYPNKELIIVYDAITDLPDKLIENKNIHLFKSEDGDSIGKKRNMACENSSGIIIIHWDDDDWYSANRISRQVQPILENDCDITGLNNTLFYLNTSNEFWKCSEDLSKKMLVENVHGGSLAYNKSFWSKANNYPDTSLREDADFMLKMMRNGARLRRIDGKELFIYLRHGNNSWTFNTGLFLDPSGWEKVDTPDCILEDIAFYRSMPKEKKEICNTRNQNIPKVTCIMPTADRREFVPRAIEHYKNQLYKNKELIIIDDGTDKIEDAISKGDNDIKYVSLEKTTSIGEKRNIACALASGEIIIHWDDDDWMSPSWIQYQVNTLLEENADVTGLDQPFFFQPKTANLWQYNYPKSERPWVHGGTLCYTKKLWRRNPFKAINIGEDARFLWSNCPKKIVPHNNVEHYVGFIHDKNVSPKNTKDSRWHVIDNEITMRNVGGAHLFQFK</sequence>
<feature type="domain" description="Glycosyltransferase 2-like" evidence="1">
    <location>
        <begin position="535"/>
        <end position="665"/>
    </location>
</feature>
<dbReference type="Proteomes" id="UP000233535">
    <property type="component" value="Unassembled WGS sequence"/>
</dbReference>
<protein>
    <recommendedName>
        <fullName evidence="1">Glycosyltransferase 2-like domain-containing protein</fullName>
    </recommendedName>
</protein>
<dbReference type="CDD" id="cd00761">
    <property type="entry name" value="Glyco_tranf_GTA_type"/>
    <property type="match status" value="2"/>
</dbReference>
<evidence type="ECO:0000313" key="3">
    <source>
        <dbReference type="Proteomes" id="UP000233535"/>
    </source>
</evidence>
<feature type="domain" description="Glycosyltransferase 2-like" evidence="1">
    <location>
        <begin position="288"/>
        <end position="409"/>
    </location>
</feature>
<dbReference type="RefSeq" id="WP_101263541.1">
    <property type="nucleotide sequence ID" value="NZ_MVDD01000030.1"/>
</dbReference>
<dbReference type="InterPro" id="IPR001173">
    <property type="entry name" value="Glyco_trans_2-like"/>
</dbReference>
<evidence type="ECO:0000313" key="2">
    <source>
        <dbReference type="EMBL" id="PKQ60294.1"/>
    </source>
</evidence>
<dbReference type="InterPro" id="IPR050834">
    <property type="entry name" value="Glycosyltransf_2"/>
</dbReference>
<proteinExistence type="predicted"/>
<comment type="caution">
    <text evidence="2">The sequence shown here is derived from an EMBL/GenBank/DDBJ whole genome shotgun (WGS) entry which is preliminary data.</text>
</comment>
<dbReference type="PANTHER" id="PTHR43685:SF2">
    <property type="entry name" value="GLYCOSYLTRANSFERASE 2-LIKE DOMAIN-CONTAINING PROTEIN"/>
    <property type="match status" value="1"/>
</dbReference>
<dbReference type="EMBL" id="MVDD01000030">
    <property type="protein sequence ID" value="PKQ60294.1"/>
    <property type="molecule type" value="Genomic_DNA"/>
</dbReference>
<dbReference type="AlphaFoldDB" id="A0A2N3HQF5"/>
<reference evidence="2 3" key="1">
    <citation type="journal article" date="2017" name="Front. Microbiol.">
        <title>Labilibaculum manganireducens gen. nov., sp. nov. and Labilibaculum filiforme sp. nov., Novel Bacteroidetes Isolated from Subsurface Sediments of the Baltic Sea.</title>
        <authorList>
            <person name="Vandieken V."/>
            <person name="Marshall I.P."/>
            <person name="Niemann H."/>
            <person name="Engelen B."/>
            <person name="Cypionka H."/>
        </authorList>
    </citation>
    <scope>NUCLEOTIDE SEQUENCE [LARGE SCALE GENOMIC DNA]</scope>
    <source>
        <strain evidence="2 3">59.16B</strain>
    </source>
</reference>
<evidence type="ECO:0000259" key="1">
    <source>
        <dbReference type="Pfam" id="PF00535"/>
    </source>
</evidence>